<evidence type="ECO:0000256" key="1">
    <source>
        <dbReference type="ARBA" id="ARBA00022729"/>
    </source>
</evidence>
<dbReference type="InterPro" id="IPR029046">
    <property type="entry name" value="LolA/LolB/LppX"/>
</dbReference>
<name>A0A1P8KAT0_9BURK</name>
<proteinExistence type="predicted"/>
<accession>A0A1P8KAT0</accession>
<dbReference type="Pfam" id="PF03548">
    <property type="entry name" value="LolA"/>
    <property type="match status" value="1"/>
</dbReference>
<keyword evidence="1 2" id="KW-0732">Signal</keyword>
<gene>
    <name evidence="3" type="ORF">RS694_11565</name>
</gene>
<protein>
    <recommendedName>
        <fullName evidence="5">Outer membrane lipoprotein carrier protein LolA</fullName>
    </recommendedName>
</protein>
<organism evidence="3 4">
    <name type="scientific">Rhodoferax saidenbachensis</name>
    <dbReference type="NCBI Taxonomy" id="1484693"/>
    <lineage>
        <taxon>Bacteria</taxon>
        <taxon>Pseudomonadati</taxon>
        <taxon>Pseudomonadota</taxon>
        <taxon>Betaproteobacteria</taxon>
        <taxon>Burkholderiales</taxon>
        <taxon>Comamonadaceae</taxon>
        <taxon>Rhodoferax</taxon>
    </lineage>
</organism>
<dbReference type="RefSeq" id="WP_029706447.1">
    <property type="nucleotide sequence ID" value="NZ_CP019239.1"/>
</dbReference>
<reference evidence="3 4" key="1">
    <citation type="submission" date="2017-01" db="EMBL/GenBank/DDBJ databases">
        <authorList>
            <person name="Mah S.A."/>
            <person name="Swanson W.J."/>
            <person name="Moy G.W."/>
            <person name="Vacquier V.D."/>
        </authorList>
    </citation>
    <scope>NUCLEOTIDE SEQUENCE [LARGE SCALE GENOMIC DNA]</scope>
    <source>
        <strain evidence="3 4">DSM 22694</strain>
    </source>
</reference>
<dbReference type="eggNOG" id="COG2834">
    <property type="taxonomic scope" value="Bacteria"/>
</dbReference>
<dbReference type="KEGG" id="rsb:RS694_11565"/>
<evidence type="ECO:0000313" key="3">
    <source>
        <dbReference type="EMBL" id="APW43101.1"/>
    </source>
</evidence>
<evidence type="ECO:0000313" key="4">
    <source>
        <dbReference type="Proteomes" id="UP000186110"/>
    </source>
</evidence>
<dbReference type="AlphaFoldDB" id="A0A1P8KAT0"/>
<dbReference type="InterPro" id="IPR004564">
    <property type="entry name" value="OM_lipoprot_carrier_LolA-like"/>
</dbReference>
<evidence type="ECO:0008006" key="5">
    <source>
        <dbReference type="Google" id="ProtNLM"/>
    </source>
</evidence>
<dbReference type="STRING" id="1484693.RS694_11565"/>
<dbReference type="SUPFAM" id="SSF89392">
    <property type="entry name" value="Prokaryotic lipoproteins and lipoprotein localization factors"/>
    <property type="match status" value="1"/>
</dbReference>
<feature type="signal peptide" evidence="2">
    <location>
        <begin position="1"/>
        <end position="25"/>
    </location>
</feature>
<keyword evidence="4" id="KW-1185">Reference proteome</keyword>
<sequence>MRGLTWLRAVLLLVWACAAAQLALAAELSPEALTSIGQRLDPAPVLRGEFEQSKTLKGFKKPLLSRGSFVMARARGVQWLTTQPFASTLVVTADRLMTLDATGSGQKMDARQEPGLRAFNETLMAVLLGDVKVLATRFKVEGHQEAQGWRLTLVPRDAGLLALMTRIEIEGDQHVRAIQWHEASGDSNSVRFFGHKSSPLTAAELGRFAP</sequence>
<dbReference type="EMBL" id="CP019239">
    <property type="protein sequence ID" value="APW43101.1"/>
    <property type="molecule type" value="Genomic_DNA"/>
</dbReference>
<dbReference type="Gene3D" id="2.50.20.10">
    <property type="entry name" value="Lipoprotein localisation LolA/LolB/LppX"/>
    <property type="match status" value="1"/>
</dbReference>
<dbReference type="CDD" id="cd16325">
    <property type="entry name" value="LolA"/>
    <property type="match status" value="1"/>
</dbReference>
<feature type="chain" id="PRO_5010184370" description="Outer membrane lipoprotein carrier protein LolA" evidence="2">
    <location>
        <begin position="26"/>
        <end position="210"/>
    </location>
</feature>
<dbReference type="Proteomes" id="UP000186110">
    <property type="component" value="Chromosome"/>
</dbReference>
<evidence type="ECO:0000256" key="2">
    <source>
        <dbReference type="SAM" id="SignalP"/>
    </source>
</evidence>